<dbReference type="Pfam" id="PF01553">
    <property type="entry name" value="Acyltransferase"/>
    <property type="match status" value="1"/>
</dbReference>
<evidence type="ECO:0000313" key="5">
    <source>
        <dbReference type="EMBL" id="MEW9571845.1"/>
    </source>
</evidence>
<organism evidence="5 6">
    <name type="scientific">Rhodanobacter lycopersici</name>
    <dbReference type="NCBI Taxonomy" id="3162487"/>
    <lineage>
        <taxon>Bacteria</taxon>
        <taxon>Pseudomonadati</taxon>
        <taxon>Pseudomonadota</taxon>
        <taxon>Gammaproteobacteria</taxon>
        <taxon>Lysobacterales</taxon>
        <taxon>Rhodanobacteraceae</taxon>
        <taxon>Rhodanobacter</taxon>
    </lineage>
</organism>
<dbReference type="SMART" id="SM00563">
    <property type="entry name" value="PlsC"/>
    <property type="match status" value="1"/>
</dbReference>
<dbReference type="RefSeq" id="WP_367853916.1">
    <property type="nucleotide sequence ID" value="NZ_JBFOHK010000002.1"/>
</dbReference>
<dbReference type="InterPro" id="IPR002123">
    <property type="entry name" value="Plipid/glycerol_acylTrfase"/>
</dbReference>
<proteinExistence type="predicted"/>
<reference evidence="5 6" key="1">
    <citation type="submission" date="2024-06" db="EMBL/GenBank/DDBJ databases">
        <authorList>
            <person name="Woo H."/>
        </authorList>
    </citation>
    <scope>NUCLEOTIDE SEQUENCE [LARGE SCALE GENOMIC DNA]</scope>
    <source>
        <strain evidence="5 6">Si-c</strain>
    </source>
</reference>
<dbReference type="PANTHER" id="PTHR10434">
    <property type="entry name" value="1-ACYL-SN-GLYCEROL-3-PHOSPHATE ACYLTRANSFERASE"/>
    <property type="match status" value="1"/>
</dbReference>
<comment type="caution">
    <text evidence="5">The sequence shown here is derived from an EMBL/GenBank/DDBJ whole genome shotgun (WGS) entry which is preliminary data.</text>
</comment>
<evidence type="ECO:0000256" key="3">
    <source>
        <dbReference type="ARBA" id="ARBA00023315"/>
    </source>
</evidence>
<comment type="pathway">
    <text evidence="1">Lipid metabolism.</text>
</comment>
<dbReference type="Proteomes" id="UP001556220">
    <property type="component" value="Unassembled WGS sequence"/>
</dbReference>
<sequence>MKGSVFAPAQLPPHMPRLRDGWRRKLCRGVLHLCGWSLVGAFPDVPKLVLIAAPHSSWWDGIWGLLMKAAIGADVHFMAKRELFRGPLGALLAKLGGIPIDRGAAAGMVEQMVERFGQQQALWLGIAPEGTRRHMPRWKTGFWRMAHGAGVPVFPVAFNYPDKTIRLGPLFATTGDMAADIERLRAFYAPFQGKHHGV</sequence>
<evidence type="ECO:0000259" key="4">
    <source>
        <dbReference type="SMART" id="SM00563"/>
    </source>
</evidence>
<protein>
    <submittedName>
        <fullName evidence="5">1-acyl-sn-glycerol-3-phosphate acyltransferase</fullName>
    </submittedName>
</protein>
<keyword evidence="2" id="KW-0808">Transferase</keyword>
<evidence type="ECO:0000313" key="6">
    <source>
        <dbReference type="Proteomes" id="UP001556220"/>
    </source>
</evidence>
<gene>
    <name evidence="5" type="ORF">ABQJ54_08780</name>
</gene>
<dbReference type="GO" id="GO:0016746">
    <property type="term" value="F:acyltransferase activity"/>
    <property type="evidence" value="ECO:0007669"/>
    <property type="project" value="UniProtKB-KW"/>
</dbReference>
<name>A0ABV3QDF4_9GAMM</name>
<keyword evidence="3 5" id="KW-0012">Acyltransferase</keyword>
<keyword evidence="6" id="KW-1185">Reference proteome</keyword>
<evidence type="ECO:0000256" key="2">
    <source>
        <dbReference type="ARBA" id="ARBA00022679"/>
    </source>
</evidence>
<feature type="domain" description="Phospholipid/glycerol acyltransferase" evidence="4">
    <location>
        <begin position="49"/>
        <end position="161"/>
    </location>
</feature>
<dbReference type="EMBL" id="JBFOHK010000002">
    <property type="protein sequence ID" value="MEW9571845.1"/>
    <property type="molecule type" value="Genomic_DNA"/>
</dbReference>
<evidence type="ECO:0000256" key="1">
    <source>
        <dbReference type="ARBA" id="ARBA00005189"/>
    </source>
</evidence>
<dbReference type="PANTHER" id="PTHR10434:SF9">
    <property type="entry name" value="PHOSPHOLIPID_GLYCEROL ACYLTRANSFERASE DOMAIN-CONTAINING PROTEIN"/>
    <property type="match status" value="1"/>
</dbReference>
<dbReference type="SUPFAM" id="SSF69593">
    <property type="entry name" value="Glycerol-3-phosphate (1)-acyltransferase"/>
    <property type="match status" value="1"/>
</dbReference>
<accession>A0ABV3QDF4</accession>